<evidence type="ECO:0000256" key="4">
    <source>
        <dbReference type="ARBA" id="ARBA00023002"/>
    </source>
</evidence>
<dbReference type="InterPro" id="IPR008972">
    <property type="entry name" value="Cupredoxin"/>
</dbReference>
<evidence type="ECO:0000256" key="7">
    <source>
        <dbReference type="SAM" id="SignalP"/>
    </source>
</evidence>
<keyword evidence="2" id="KW-0479">Metal-binding</keyword>
<feature type="domain" description="Plastocyanin-like" evidence="9">
    <location>
        <begin position="434"/>
        <end position="534"/>
    </location>
</feature>
<keyword evidence="6" id="KW-0325">Glycoprotein</keyword>
<reference evidence="11" key="1">
    <citation type="submission" date="2019-04" db="EMBL/GenBank/DDBJ databases">
        <title>Friends and foes A comparative genomics studyof 23 Aspergillus species from section Flavi.</title>
        <authorList>
            <consortium name="DOE Joint Genome Institute"/>
            <person name="Kjaerbolling I."/>
            <person name="Vesth T."/>
            <person name="Frisvad J.C."/>
            <person name="Nybo J.L."/>
            <person name="Theobald S."/>
            <person name="Kildgaard S."/>
            <person name="Isbrandt T."/>
            <person name="Kuo A."/>
            <person name="Sato A."/>
            <person name="Lyhne E.K."/>
            <person name="Kogle M.E."/>
            <person name="Wiebenga A."/>
            <person name="Kun R.S."/>
            <person name="Lubbers R.J."/>
            <person name="Makela M.R."/>
            <person name="Barry K."/>
            <person name="Chovatia M."/>
            <person name="Clum A."/>
            <person name="Daum C."/>
            <person name="Haridas S."/>
            <person name="He G."/>
            <person name="LaButti K."/>
            <person name="Lipzen A."/>
            <person name="Mondo S."/>
            <person name="Riley R."/>
            <person name="Salamov A."/>
            <person name="Simmons B.A."/>
            <person name="Magnuson J.K."/>
            <person name="Henrissat B."/>
            <person name="Mortensen U.H."/>
            <person name="Larsen T.O."/>
            <person name="Devries R.P."/>
            <person name="Grigoriev I.V."/>
            <person name="Machida M."/>
            <person name="Baker S.E."/>
            <person name="Andersen M.R."/>
        </authorList>
    </citation>
    <scope>NUCLEOTIDE SEQUENCE [LARGE SCALE GENOMIC DNA]</scope>
    <source>
        <strain evidence="11">IBT 14317</strain>
    </source>
</reference>
<evidence type="ECO:0000259" key="9">
    <source>
        <dbReference type="Pfam" id="PF07731"/>
    </source>
</evidence>
<comment type="similarity">
    <text evidence="1">Belongs to the multicopper oxidase family.</text>
</comment>
<feature type="domain" description="Plastocyanin-like" evidence="10">
    <location>
        <begin position="69"/>
        <end position="181"/>
    </location>
</feature>
<dbReference type="GO" id="GO:0005507">
    <property type="term" value="F:copper ion binding"/>
    <property type="evidence" value="ECO:0007669"/>
    <property type="project" value="InterPro"/>
</dbReference>
<dbReference type="CDD" id="cd13880">
    <property type="entry name" value="CuRO_2_MaLCC_like"/>
    <property type="match status" value="1"/>
</dbReference>
<organism evidence="11">
    <name type="scientific">Petromyces alliaceus</name>
    <name type="common">Aspergillus alliaceus</name>
    <dbReference type="NCBI Taxonomy" id="209559"/>
    <lineage>
        <taxon>Eukaryota</taxon>
        <taxon>Fungi</taxon>
        <taxon>Dikarya</taxon>
        <taxon>Ascomycota</taxon>
        <taxon>Pezizomycotina</taxon>
        <taxon>Eurotiomycetes</taxon>
        <taxon>Eurotiomycetidae</taxon>
        <taxon>Eurotiales</taxon>
        <taxon>Aspergillaceae</taxon>
        <taxon>Aspergillus</taxon>
        <taxon>Aspergillus subgen. Circumdati</taxon>
    </lineage>
</organism>
<evidence type="ECO:0000256" key="2">
    <source>
        <dbReference type="ARBA" id="ARBA00022723"/>
    </source>
</evidence>
<dbReference type="PANTHER" id="PTHR11709">
    <property type="entry name" value="MULTI-COPPER OXIDASE"/>
    <property type="match status" value="1"/>
</dbReference>
<dbReference type="InterPro" id="IPR045087">
    <property type="entry name" value="Cu-oxidase_fam"/>
</dbReference>
<gene>
    <name evidence="11" type="ORF">BDV23DRAFT_192896</name>
</gene>
<dbReference type="Pfam" id="PF07731">
    <property type="entry name" value="Cu-oxidase_2"/>
    <property type="match status" value="1"/>
</dbReference>
<dbReference type="FunFam" id="2.60.40.420:FF:000038">
    <property type="entry name" value="Extracellular dihydrogeodin oxidase/laccase"/>
    <property type="match status" value="1"/>
</dbReference>
<name>A0A5N7CQH1_PETAA</name>
<dbReference type="Proteomes" id="UP000326877">
    <property type="component" value="Unassembled WGS sequence"/>
</dbReference>
<keyword evidence="4" id="KW-0560">Oxidoreductase</keyword>
<accession>A0A5N7CQH1</accession>
<dbReference type="Gene3D" id="2.60.40.420">
    <property type="entry name" value="Cupredoxins - blue copper proteins"/>
    <property type="match status" value="3"/>
</dbReference>
<dbReference type="InterPro" id="IPR001117">
    <property type="entry name" value="Cu-oxidase_2nd"/>
</dbReference>
<dbReference type="GO" id="GO:0016491">
    <property type="term" value="F:oxidoreductase activity"/>
    <property type="evidence" value="ECO:0007669"/>
    <property type="project" value="UniProtKB-KW"/>
</dbReference>
<keyword evidence="5" id="KW-0186">Copper</keyword>
<feature type="signal peptide" evidence="7">
    <location>
        <begin position="1"/>
        <end position="15"/>
    </location>
</feature>
<dbReference type="InterPro" id="IPR011706">
    <property type="entry name" value="Cu-oxidase_C"/>
</dbReference>
<dbReference type="SUPFAM" id="SSF49503">
    <property type="entry name" value="Cupredoxins"/>
    <property type="match status" value="3"/>
</dbReference>
<evidence type="ECO:0000259" key="10">
    <source>
        <dbReference type="Pfam" id="PF07732"/>
    </source>
</evidence>
<dbReference type="InterPro" id="IPR011707">
    <property type="entry name" value="Cu-oxidase-like_N"/>
</dbReference>
<evidence type="ECO:0000256" key="5">
    <source>
        <dbReference type="ARBA" id="ARBA00023008"/>
    </source>
</evidence>
<dbReference type="CDD" id="cd13854">
    <property type="entry name" value="CuRO_1_MaLCC_like"/>
    <property type="match status" value="1"/>
</dbReference>
<evidence type="ECO:0000256" key="3">
    <source>
        <dbReference type="ARBA" id="ARBA00022737"/>
    </source>
</evidence>
<dbReference type="PANTHER" id="PTHR11709:SF502">
    <property type="entry name" value="MULTICOPPER OXIDASE"/>
    <property type="match status" value="1"/>
</dbReference>
<evidence type="ECO:0000256" key="1">
    <source>
        <dbReference type="ARBA" id="ARBA00010609"/>
    </source>
</evidence>
<evidence type="ECO:0000313" key="11">
    <source>
        <dbReference type="EMBL" id="KAE8395938.1"/>
    </source>
</evidence>
<keyword evidence="7" id="KW-0732">Signal</keyword>
<sequence>MKDLLFLLIIGIALAANVYRTDSALSFLISPSRGIPKGPQPQQFDINTNYYTTVPTSGVVREYWLDISNVTAGPDGVQRPMMVVNGQYPGPTIEADWGDTVVVHVQNSLQDNGTSIHFHGVRQFLNNQMDGAVSVTQCPIAPGTSYTYIWRAEQYGSSFYHSHFSLQSWEGVFGGLVVHGPTTADYDEDLGVLFLNDWSHRPFNEMYMGQLRAPTTPTIDTGLINMTNVWSTSATNTVGKRFQAEFVPGKRYRIRLVNAAMNAHFKFSIDNHNLTVIASDFVPIVPFMTNNVAIGMGQRYDIVVEANQPVGNYWIRSVPQSACSNIPTGDNIKGILHYHGANGTAEPSTNKWAYEDDIQCQDIPMSDLVPWVSLDALISDAIRITNPTATIATINSGVFLWTVGSGAFNLSWRNPTLQHPPIPGIDSMIPDPGAIELPNANQWAMFIITTTLGVTHPIHLHGHDFFVLAQGVGPFSTNSTLQTRNPPRRDVAILPAGGHLVIAFPVDNPGAWLLHCHMGFHSSSGFAQQIVERKAEFWKFLNPRVLKETCDAWDAYAAVNPHGVQYRGTEGPYESGM</sequence>
<protein>
    <submittedName>
        <fullName evidence="11">Cupredoxin</fullName>
    </submittedName>
</protein>
<dbReference type="CDD" id="cd13901">
    <property type="entry name" value="CuRO_3_MaLCC_like"/>
    <property type="match status" value="1"/>
</dbReference>
<feature type="chain" id="PRO_5024996249" evidence="7">
    <location>
        <begin position="16"/>
        <end position="577"/>
    </location>
</feature>
<dbReference type="OrthoDB" id="2121828at2759"/>
<dbReference type="Pfam" id="PF00394">
    <property type="entry name" value="Cu-oxidase"/>
    <property type="match status" value="1"/>
</dbReference>
<dbReference type="Pfam" id="PF07732">
    <property type="entry name" value="Cu-oxidase_3"/>
    <property type="match status" value="1"/>
</dbReference>
<dbReference type="AlphaFoldDB" id="A0A5N7CQH1"/>
<evidence type="ECO:0000259" key="8">
    <source>
        <dbReference type="Pfam" id="PF00394"/>
    </source>
</evidence>
<dbReference type="EMBL" id="ML735216">
    <property type="protein sequence ID" value="KAE8395938.1"/>
    <property type="molecule type" value="Genomic_DNA"/>
</dbReference>
<proteinExistence type="inferred from homology"/>
<evidence type="ECO:0000256" key="6">
    <source>
        <dbReference type="ARBA" id="ARBA00023180"/>
    </source>
</evidence>
<dbReference type="FunFam" id="2.60.40.420:FF:000021">
    <property type="entry name" value="Extracellular dihydrogeodin oxidase/laccase"/>
    <property type="match status" value="1"/>
</dbReference>
<feature type="domain" description="Plastocyanin-like" evidence="8">
    <location>
        <begin position="192"/>
        <end position="341"/>
    </location>
</feature>
<keyword evidence="3" id="KW-0677">Repeat</keyword>